<accession>A0A1B1PEG8</accession>
<organism evidence="1 2">
    <name type="scientific">Pectobacterium phage PP90</name>
    <dbReference type="NCBI Taxonomy" id="1873959"/>
    <lineage>
        <taxon>Viruses</taxon>
        <taxon>Duplodnaviria</taxon>
        <taxon>Heunggongvirae</taxon>
        <taxon>Uroviricota</taxon>
        <taxon>Caudoviricetes</taxon>
        <taxon>Autographivirales</taxon>
        <taxon>Autoscriptoviridae</taxon>
        <taxon>Corkvirinae</taxon>
        <taxon>Phimunavirus</taxon>
        <taxon>Phimunavirus PP90</taxon>
    </lineage>
</organism>
<evidence type="ECO:0000313" key="1">
    <source>
        <dbReference type="EMBL" id="ANT45371.1"/>
    </source>
</evidence>
<sequence>MINKVQRYELTEMSFNPYESYRCMEEDEQGDFVRFEDYDKLAEAYATLLERYDLDVNPEGK</sequence>
<keyword evidence="2" id="KW-1185">Reference proteome</keyword>
<dbReference type="EMBL" id="KX278419">
    <property type="protein sequence ID" value="ANT45371.1"/>
    <property type="molecule type" value="Genomic_DNA"/>
</dbReference>
<dbReference type="KEGG" id="vg:29080730"/>
<dbReference type="RefSeq" id="YP_009289618.1">
    <property type="nucleotide sequence ID" value="NC_031096.1"/>
</dbReference>
<reference evidence="2" key="1">
    <citation type="submission" date="2016-05" db="EMBL/GenBank/DDBJ databases">
        <authorList>
            <person name="Shneider M.M."/>
            <person name="Kabanova A.P."/>
            <person name="Vo T.N.H."/>
            <person name="Samarov N.I."/>
            <person name="Miroshnikov K.K."/>
            <person name="Korzhenkov A.A."/>
            <person name="Karandashov V.E."/>
            <person name="Toschakov S.V."/>
            <person name="Ignatov A.N."/>
            <person name="Miroshnikov K.A."/>
        </authorList>
    </citation>
    <scope>NUCLEOTIDE SEQUENCE [LARGE SCALE GENOMIC DNA]</scope>
</reference>
<dbReference type="Proteomes" id="UP000203143">
    <property type="component" value="Segment"/>
</dbReference>
<dbReference type="GeneID" id="29080730"/>
<name>A0A1B1PEG8_9CAUD</name>
<evidence type="ECO:0000313" key="2">
    <source>
        <dbReference type="Proteomes" id="UP000203143"/>
    </source>
</evidence>
<gene>
    <name evidence="1" type="ORF">BI050_gp14</name>
</gene>
<protein>
    <submittedName>
        <fullName evidence="1">Putative single-stranded DNA binding protein</fullName>
    </submittedName>
</protein>
<proteinExistence type="predicted"/>